<sequence>MAEGSNSINVAQNQVPLADIINTAQNLLSMLNNSITSVRPIDNRESGASSSQGQKEDNQGTTRPLRAHSVHQEMARSFPGLFRKEARGKKRFTQHHRKPKSFSVNFVFLDRKQSKTPKGEYELRLLLAGLGKRSLLVDEMMTHSQLSEMLWKAYPKLELDTVDMAPLPPDAPEFKLMPKAPCATCNMLVPLQSLPLHVKTCKNELVDLSTSDDELLSECPMPAMSPEKKKDKTECPVCKTLFCTDLIEVHAAESEVQNNTEDIGFVSSKDVSDFEVHSIDSFQSLDQILSWISSQVQDGTFEICVSRSDIFNRGMHQWQRQKKSSPKFKLMVSFIEENGFDTGALRKEFLTEMIAEIEKRLFVGGVDKKGKNPVYCLGSLDKNYFRAAGEINGSEYCPRRTTPLLHEKVVLCIYLFRRCR</sequence>
<dbReference type="AlphaFoldDB" id="A0AAV2MI85"/>
<dbReference type="Proteomes" id="UP001497482">
    <property type="component" value="Chromosome 8"/>
</dbReference>
<accession>A0AAV2MI85</accession>
<organism evidence="2 3">
    <name type="scientific">Knipowitschia caucasica</name>
    <name type="common">Caucasian dwarf goby</name>
    <name type="synonym">Pomatoschistus caucasicus</name>
    <dbReference type="NCBI Taxonomy" id="637954"/>
    <lineage>
        <taxon>Eukaryota</taxon>
        <taxon>Metazoa</taxon>
        <taxon>Chordata</taxon>
        <taxon>Craniata</taxon>
        <taxon>Vertebrata</taxon>
        <taxon>Euteleostomi</taxon>
        <taxon>Actinopterygii</taxon>
        <taxon>Neopterygii</taxon>
        <taxon>Teleostei</taxon>
        <taxon>Neoteleostei</taxon>
        <taxon>Acanthomorphata</taxon>
        <taxon>Gobiaria</taxon>
        <taxon>Gobiiformes</taxon>
        <taxon>Gobioidei</taxon>
        <taxon>Gobiidae</taxon>
        <taxon>Gobiinae</taxon>
        <taxon>Knipowitschia</taxon>
    </lineage>
</organism>
<protein>
    <recommendedName>
        <fullName evidence="4">HECT domain-containing protein</fullName>
    </recommendedName>
</protein>
<dbReference type="EMBL" id="OZ035830">
    <property type="protein sequence ID" value="CAL1613063.1"/>
    <property type="molecule type" value="Genomic_DNA"/>
</dbReference>
<gene>
    <name evidence="2" type="ORF">KC01_LOCUS39330</name>
</gene>
<feature type="region of interest" description="Disordered" evidence="1">
    <location>
        <begin position="40"/>
        <end position="67"/>
    </location>
</feature>
<evidence type="ECO:0000313" key="2">
    <source>
        <dbReference type="EMBL" id="CAL1613063.1"/>
    </source>
</evidence>
<dbReference type="InterPro" id="IPR035983">
    <property type="entry name" value="Hect_E3_ubiquitin_ligase"/>
</dbReference>
<evidence type="ECO:0008006" key="4">
    <source>
        <dbReference type="Google" id="ProtNLM"/>
    </source>
</evidence>
<reference evidence="2 3" key="1">
    <citation type="submission" date="2024-04" db="EMBL/GenBank/DDBJ databases">
        <authorList>
            <person name="Waldvogel A.-M."/>
            <person name="Schoenle A."/>
        </authorList>
    </citation>
    <scope>NUCLEOTIDE SEQUENCE [LARGE SCALE GENOMIC DNA]</scope>
</reference>
<proteinExistence type="predicted"/>
<name>A0AAV2MI85_KNICA</name>
<dbReference type="SUPFAM" id="SSF56204">
    <property type="entry name" value="Hect, E3 ligase catalytic domain"/>
    <property type="match status" value="1"/>
</dbReference>
<dbReference type="Gene3D" id="3.90.1750.10">
    <property type="entry name" value="Hect, E3 ligase catalytic domains"/>
    <property type="match status" value="1"/>
</dbReference>
<dbReference type="GO" id="GO:0004842">
    <property type="term" value="F:ubiquitin-protein transferase activity"/>
    <property type="evidence" value="ECO:0007669"/>
    <property type="project" value="InterPro"/>
</dbReference>
<evidence type="ECO:0000256" key="1">
    <source>
        <dbReference type="SAM" id="MobiDB-lite"/>
    </source>
</evidence>
<keyword evidence="3" id="KW-1185">Reference proteome</keyword>
<evidence type="ECO:0000313" key="3">
    <source>
        <dbReference type="Proteomes" id="UP001497482"/>
    </source>
</evidence>